<feature type="compositionally biased region" description="Low complexity" evidence="1">
    <location>
        <begin position="264"/>
        <end position="277"/>
    </location>
</feature>
<dbReference type="AlphaFoldDB" id="A0A919N9R8"/>
<feature type="region of interest" description="Disordered" evidence="1">
    <location>
        <begin position="543"/>
        <end position="563"/>
    </location>
</feature>
<name>A0A919N9R8_9ACTN</name>
<evidence type="ECO:0000256" key="1">
    <source>
        <dbReference type="SAM" id="MobiDB-lite"/>
    </source>
</evidence>
<dbReference type="InterPro" id="IPR024983">
    <property type="entry name" value="CHAT_dom"/>
</dbReference>
<gene>
    <name evidence="3" type="ORF">Asi03nite_43830</name>
</gene>
<dbReference type="Pfam" id="PF12770">
    <property type="entry name" value="CHAT"/>
    <property type="match status" value="1"/>
</dbReference>
<feature type="domain" description="CHAT" evidence="2">
    <location>
        <begin position="699"/>
        <end position="933"/>
    </location>
</feature>
<accession>A0A919N9R8</accession>
<keyword evidence="4" id="KW-1185">Reference proteome</keyword>
<evidence type="ECO:0000313" key="4">
    <source>
        <dbReference type="Proteomes" id="UP000629619"/>
    </source>
</evidence>
<sequence length="938" mass="97134">MDVRGDENITRLRDRLARRRGAARVPILVTLGQELTGRYWRAGPGQPAALGDLSTAIEVWDEAYRLLDAGDPARAQVAGQLGWLLSIRHSAHGGGPRDRDTGILVLGEALTGAGLPPAQVAVTRLSLGQLHLGRATESLNPAAARAGFLTGSAEDAADDAEVAVRLFREIVDGPALSADVTAMARTSLALAESIQPLLAGDLARFDLGKIMETLSALQRIQRTGMPSTPFIPGSPLDYPVTVLAEEENQAPTVPPRRPAPAPTAPGSAAAAGDQARQAARDRLAALAGDPTRPVWQQARTLLLSDPHTVPTGDLDAFVGAAAGAVDEPGASEASGTDFLLSAIGLGLRGRLEGSGWGDDSVDGTLLTAARHLSAAAARIPAGHPAAPVVVEAAGALLDRDRPFAGAITGIAAGIHDYARRIPDRPPVVNALSQLCRTVTALLAGDAADPDTLAAAVPGDHPWRPVLDTAVAQLRLAEDLRAGRIGDDAAFPDPDSPRALAVRGATRLIRAGDPDGAIPLLAEAARTLADGALRTRTRWRLAEAHRARGDAGPSRDAGLAALRGPGTSRREAARFAGWMLAEGRAEEAFIALEIAATAPGDPDDPPGRDLVQAVLGIAPPAEPAPLPPAPAQVAAAVRDLGANALLYLHPTDDAGRTAGVLCLDPATDRLDVLANVPASDPLVSDDPGWAAVLGRWSAGSLLVAASDGLARLPLAAVRTPDGRHRAEDLVLAHVASGSQVIRLAGRTAPAVGAAPVFVVNPRGDRDPEMAETLVVRRLFYPRSACLGRALEPADGPGTPEDLLERLPAASVLHLACGLRGTELQLAGGTLDLTTVRGASGLAILSEGSAPALLDAGCTGVIGWRWPVPPEFAALALFLVHLELVDHRRPPAAAVGAVHRWMLDPGRVAPPFLTGAHLNTVATMDLTRPDLWAALSYHGR</sequence>
<organism evidence="3 4">
    <name type="scientific">Actinoplanes siamensis</name>
    <dbReference type="NCBI Taxonomy" id="1223317"/>
    <lineage>
        <taxon>Bacteria</taxon>
        <taxon>Bacillati</taxon>
        <taxon>Actinomycetota</taxon>
        <taxon>Actinomycetes</taxon>
        <taxon>Micromonosporales</taxon>
        <taxon>Micromonosporaceae</taxon>
        <taxon>Actinoplanes</taxon>
    </lineage>
</organism>
<proteinExistence type="predicted"/>
<dbReference type="Proteomes" id="UP000629619">
    <property type="component" value="Unassembled WGS sequence"/>
</dbReference>
<evidence type="ECO:0000259" key="2">
    <source>
        <dbReference type="Pfam" id="PF12770"/>
    </source>
</evidence>
<reference evidence="3" key="1">
    <citation type="submission" date="2021-01" db="EMBL/GenBank/DDBJ databases">
        <title>Whole genome shotgun sequence of Actinoplanes siamensis NBRC 109076.</title>
        <authorList>
            <person name="Komaki H."/>
            <person name="Tamura T."/>
        </authorList>
    </citation>
    <scope>NUCLEOTIDE SEQUENCE</scope>
    <source>
        <strain evidence="3">NBRC 109076</strain>
    </source>
</reference>
<dbReference type="RefSeq" id="WP_203682275.1">
    <property type="nucleotide sequence ID" value="NZ_BOMW01000041.1"/>
</dbReference>
<evidence type="ECO:0000313" key="3">
    <source>
        <dbReference type="EMBL" id="GIF06845.1"/>
    </source>
</evidence>
<dbReference type="EMBL" id="BOMW01000041">
    <property type="protein sequence ID" value="GIF06845.1"/>
    <property type="molecule type" value="Genomic_DNA"/>
</dbReference>
<feature type="region of interest" description="Disordered" evidence="1">
    <location>
        <begin position="247"/>
        <end position="280"/>
    </location>
</feature>
<protein>
    <recommendedName>
        <fullName evidence="2">CHAT domain-containing protein</fullName>
    </recommendedName>
</protein>
<feature type="compositionally biased region" description="Pro residues" evidence="1">
    <location>
        <begin position="252"/>
        <end position="263"/>
    </location>
</feature>
<comment type="caution">
    <text evidence="3">The sequence shown here is derived from an EMBL/GenBank/DDBJ whole genome shotgun (WGS) entry which is preliminary data.</text>
</comment>